<dbReference type="Gene3D" id="3.20.20.30">
    <property type="entry name" value="Luciferase-like domain"/>
    <property type="match status" value="1"/>
</dbReference>
<dbReference type="Proteomes" id="UP001501598">
    <property type="component" value="Unassembled WGS sequence"/>
</dbReference>
<evidence type="ECO:0000313" key="3">
    <source>
        <dbReference type="Proteomes" id="UP001501598"/>
    </source>
</evidence>
<dbReference type="EMBL" id="BAABGT010000115">
    <property type="protein sequence ID" value="GAA4558851.1"/>
    <property type="molecule type" value="Genomic_DNA"/>
</dbReference>
<evidence type="ECO:0000256" key="1">
    <source>
        <dbReference type="SAM" id="MobiDB-lite"/>
    </source>
</evidence>
<feature type="compositionally biased region" description="Basic residues" evidence="1">
    <location>
        <begin position="61"/>
        <end position="87"/>
    </location>
</feature>
<accession>A0ABP8S2X1</accession>
<reference evidence="3" key="1">
    <citation type="journal article" date="2019" name="Int. J. Syst. Evol. Microbiol.">
        <title>The Global Catalogue of Microorganisms (GCM) 10K type strain sequencing project: providing services to taxonomists for standard genome sequencing and annotation.</title>
        <authorList>
            <consortium name="The Broad Institute Genomics Platform"/>
            <consortium name="The Broad Institute Genome Sequencing Center for Infectious Disease"/>
            <person name="Wu L."/>
            <person name="Ma J."/>
        </authorList>
    </citation>
    <scope>NUCLEOTIDE SEQUENCE [LARGE SCALE GENOMIC DNA]</scope>
    <source>
        <strain evidence="3">JCM 17906</strain>
    </source>
</reference>
<dbReference type="InterPro" id="IPR036661">
    <property type="entry name" value="Luciferase-like_sf"/>
</dbReference>
<protein>
    <recommendedName>
        <fullName evidence="4">Luciferase-like monooxygenase</fullName>
    </recommendedName>
</protein>
<name>A0ABP8S2X1_9PSEU</name>
<gene>
    <name evidence="2" type="ORF">GCM10023175_65820</name>
</gene>
<feature type="region of interest" description="Disordered" evidence="1">
    <location>
        <begin position="51"/>
        <end position="87"/>
    </location>
</feature>
<organism evidence="2 3">
    <name type="scientific">Pseudonocardia xishanensis</name>
    <dbReference type="NCBI Taxonomy" id="630995"/>
    <lineage>
        <taxon>Bacteria</taxon>
        <taxon>Bacillati</taxon>
        <taxon>Actinomycetota</taxon>
        <taxon>Actinomycetes</taxon>
        <taxon>Pseudonocardiales</taxon>
        <taxon>Pseudonocardiaceae</taxon>
        <taxon>Pseudonocardia</taxon>
    </lineage>
</organism>
<keyword evidence="3" id="KW-1185">Reference proteome</keyword>
<dbReference type="SUPFAM" id="SSF51679">
    <property type="entry name" value="Bacterial luciferase-like"/>
    <property type="match status" value="1"/>
</dbReference>
<evidence type="ECO:0000313" key="2">
    <source>
        <dbReference type="EMBL" id="GAA4558851.1"/>
    </source>
</evidence>
<evidence type="ECO:0008006" key="4">
    <source>
        <dbReference type="Google" id="ProtNLM"/>
    </source>
</evidence>
<sequence>MELGIYSFGDVQQEQATGRLGSTAEGLRNLLEAIQPADQVGLDYFGVGEHHSKRHTESASRARRWRRGPAHRPTSHPAALRRARGAL</sequence>
<comment type="caution">
    <text evidence="2">The sequence shown here is derived from an EMBL/GenBank/DDBJ whole genome shotgun (WGS) entry which is preliminary data.</text>
</comment>
<proteinExistence type="predicted"/>
<dbReference type="RefSeq" id="WP_345427008.1">
    <property type="nucleotide sequence ID" value="NZ_BAABGT010000115.1"/>
</dbReference>